<evidence type="ECO:0000313" key="3">
    <source>
        <dbReference type="Proteomes" id="UP000222788"/>
    </source>
</evidence>
<sequence length="445" mass="49329">MSSPSRGFYAVLCAFAAVIISLKVRPALERSCQVGGIWRTVNSSLVYRDDDLVYIPDTIQCEDLHFHQPSGLIFTACQDNHHSRLSWFPPLSNFDDPIQAMDTQGSIHVINPETFTSTRLEMENFDGPFITHGIDITADPEDSESIYIFAVNHLPHLQYLNGFFTGKPTEKMQKAQSVIELFHYTFGSASIRHVRTIQHHLIATPNDIFARSPKSFLITNDHHYREGFMRVVEDMYPNRHWTNVIHIAVTDMFPASGAPHHGVEASVALDHTYNNNGLGHGRMPDEILVSECLGGKLLIGQISINNQIRIVDSIESPAAIDNPSYFSDPYGDKSGFVLPSVSKALTMTLEMKSPQHKIPSIVVLASPQVNATTNMLLSPISASAKETDRWATRTLFEDDGSRLSTASGAVLVPISPAKSVGDKRQAWLFTSGFLSHSMVAVRVDL</sequence>
<dbReference type="PANTHER" id="PTHR11799">
    <property type="entry name" value="PARAOXONASE"/>
    <property type="match status" value="1"/>
</dbReference>
<accession>A0A2C5XCV6</accession>
<proteinExistence type="predicted"/>
<comment type="caution">
    <text evidence="2">The sequence shown here is derived from an EMBL/GenBank/DDBJ whole genome shotgun (WGS) entry which is preliminary data.</text>
</comment>
<reference evidence="2 3" key="2">
    <citation type="journal article" date="2013" name="IMA Fungus">
        <title>IMA Genome-F 1: Ceratocystis fimbriata: Draft nuclear genome sequence for the plant pathogen, Ceratocystis fimbriata.</title>
        <authorList>
            <person name="Wilken P.M."/>
            <person name="Steenkamp E.T."/>
            <person name="Wingfield M.J."/>
            <person name="de Beer Z.W."/>
            <person name="Wingfield B.D."/>
        </authorList>
    </citation>
    <scope>NUCLEOTIDE SEQUENCE [LARGE SCALE GENOMIC DNA]</scope>
    <source>
        <strain evidence="2 3">CBS 114723</strain>
    </source>
</reference>
<reference evidence="2 3" key="1">
    <citation type="journal article" date="2013" name="Fungal Biol.">
        <title>Analysis of microsatellite markers in the genome of the plant pathogen Ceratocystis fimbriata.</title>
        <authorList>
            <person name="Simpson M.C."/>
            <person name="Wilken P.M."/>
            <person name="Coetzee M.P."/>
            <person name="Wingfield M.J."/>
            <person name="Wingfield B.D."/>
        </authorList>
    </citation>
    <scope>NUCLEOTIDE SEQUENCE [LARGE SCALE GENOMIC DNA]</scope>
    <source>
        <strain evidence="2 3">CBS 114723</strain>
    </source>
</reference>
<evidence type="ECO:0000256" key="1">
    <source>
        <dbReference type="SAM" id="SignalP"/>
    </source>
</evidence>
<dbReference type="InterPro" id="IPR051288">
    <property type="entry name" value="Serum_paraoxonase/arylesterase"/>
</dbReference>
<dbReference type="InterPro" id="IPR011042">
    <property type="entry name" value="6-blade_b-propeller_TolB-like"/>
</dbReference>
<dbReference type="Gene3D" id="2.120.10.30">
    <property type="entry name" value="TolB, C-terminal domain"/>
    <property type="match status" value="1"/>
</dbReference>
<dbReference type="AlphaFoldDB" id="A0A2C5XCV6"/>
<evidence type="ECO:0000313" key="2">
    <source>
        <dbReference type="EMBL" id="PHH54783.1"/>
    </source>
</evidence>
<gene>
    <name evidence="2" type="primary">PON2</name>
    <name evidence="2" type="ORF">CFIMG_004992RA</name>
</gene>
<feature type="signal peptide" evidence="1">
    <location>
        <begin position="1"/>
        <end position="29"/>
    </location>
</feature>
<name>A0A2C5XCV6_9PEZI</name>
<keyword evidence="1" id="KW-0732">Signal</keyword>
<dbReference type="OrthoDB" id="5307922at2759"/>
<dbReference type="Proteomes" id="UP000222788">
    <property type="component" value="Unassembled WGS sequence"/>
</dbReference>
<dbReference type="PANTHER" id="PTHR11799:SF12">
    <property type="entry name" value="PARAOXONASE-RELATED"/>
    <property type="match status" value="1"/>
</dbReference>
<protein>
    <submittedName>
        <fullName evidence="2">Serum paraoxonase/arylesterase 2</fullName>
    </submittedName>
</protein>
<dbReference type="EMBL" id="APWK03000019">
    <property type="protein sequence ID" value="PHH54783.1"/>
    <property type="molecule type" value="Genomic_DNA"/>
</dbReference>
<keyword evidence="3" id="KW-1185">Reference proteome</keyword>
<organism evidence="2 3">
    <name type="scientific">Ceratocystis fimbriata CBS 114723</name>
    <dbReference type="NCBI Taxonomy" id="1035309"/>
    <lineage>
        <taxon>Eukaryota</taxon>
        <taxon>Fungi</taxon>
        <taxon>Dikarya</taxon>
        <taxon>Ascomycota</taxon>
        <taxon>Pezizomycotina</taxon>
        <taxon>Sordariomycetes</taxon>
        <taxon>Hypocreomycetidae</taxon>
        <taxon>Microascales</taxon>
        <taxon>Ceratocystidaceae</taxon>
        <taxon>Ceratocystis</taxon>
    </lineage>
</organism>
<feature type="chain" id="PRO_5012270893" evidence="1">
    <location>
        <begin position="30"/>
        <end position="445"/>
    </location>
</feature>